<proteinExistence type="predicted"/>
<gene>
    <name evidence="3" type="ORF">E1269_24870</name>
</gene>
<comment type="caution">
    <text evidence="3">The sequence shown here is derived from an EMBL/GenBank/DDBJ whole genome shotgun (WGS) entry which is preliminary data.</text>
</comment>
<keyword evidence="4" id="KW-1185">Reference proteome</keyword>
<evidence type="ECO:0000256" key="1">
    <source>
        <dbReference type="ARBA" id="ARBA00022729"/>
    </source>
</evidence>
<dbReference type="Pfam" id="PF13343">
    <property type="entry name" value="SBP_bac_6"/>
    <property type="match status" value="1"/>
</dbReference>
<dbReference type="Proteomes" id="UP000294739">
    <property type="component" value="Unassembled WGS sequence"/>
</dbReference>
<accession>A0A4R5CSE2</accession>
<dbReference type="PROSITE" id="PS51257">
    <property type="entry name" value="PROKAR_LIPOPROTEIN"/>
    <property type="match status" value="1"/>
</dbReference>
<feature type="signal peptide" evidence="2">
    <location>
        <begin position="1"/>
        <end position="23"/>
    </location>
</feature>
<feature type="chain" id="PRO_5020328026" evidence="2">
    <location>
        <begin position="24"/>
        <end position="383"/>
    </location>
</feature>
<evidence type="ECO:0000313" key="4">
    <source>
        <dbReference type="Proteomes" id="UP000294739"/>
    </source>
</evidence>
<keyword evidence="1 2" id="KW-0732">Signal</keyword>
<dbReference type="PANTHER" id="PTHR30006">
    <property type="entry name" value="THIAMINE-BINDING PERIPLASMIC PROTEIN-RELATED"/>
    <property type="match status" value="1"/>
</dbReference>
<dbReference type="OrthoDB" id="366726at2"/>
<evidence type="ECO:0000256" key="2">
    <source>
        <dbReference type="SAM" id="SignalP"/>
    </source>
</evidence>
<dbReference type="RefSeq" id="WP_131899636.1">
    <property type="nucleotide sequence ID" value="NZ_SMKZ01000047.1"/>
</dbReference>
<dbReference type="SUPFAM" id="SSF53850">
    <property type="entry name" value="Periplasmic binding protein-like II"/>
    <property type="match status" value="1"/>
</dbReference>
<dbReference type="AlphaFoldDB" id="A0A4R5CSE2"/>
<dbReference type="InParanoid" id="A0A4R5CSE2"/>
<sequence length="383" mass="41906">MTLPLRRRRRPRARVLAGLVAAAAVVGSCGDGSGGTGGDGGTSEAQEQAEGVYEEFASMSGTEREQALYEGALDAGGRITVYTSNSAIDSIIEGFEETYEDLEVNTYRATPQAFIQRFFQEQEAGYHGVDVVEDADVTLVTERGLAGEYVHPDLTDQIRGLDDVQGQFIPTRMGAFVVSWNTDAVDESEIPDTIEGFTDPKWEGRLSIADADWPWYMALHEQMEAAGKSHEQIVEIFQTLASYSTIVPSHTLQAELLAAGEYDVALTTFNHAVNLLQADGAAVTWKRADGSAVEPIVFHQEGAVPVVNAPNPWGALLFIDYLLTGGQDIMAGLYRPTSIPQGQDDLFAGLDQVFVPIDEYFNSRDEWEPEWLGFLDEGTQHQE</sequence>
<reference evidence="3 4" key="1">
    <citation type="submission" date="2019-03" db="EMBL/GenBank/DDBJ databases">
        <title>Draft genome sequences of novel Actinobacteria.</title>
        <authorList>
            <person name="Sahin N."/>
            <person name="Ay H."/>
            <person name="Saygin H."/>
        </authorList>
    </citation>
    <scope>NUCLEOTIDE SEQUENCE [LARGE SCALE GENOMIC DNA]</scope>
    <source>
        <strain evidence="3 4">5K138</strain>
    </source>
</reference>
<dbReference type="EMBL" id="SMKZ01000047">
    <property type="protein sequence ID" value="TDE00695.1"/>
    <property type="molecule type" value="Genomic_DNA"/>
</dbReference>
<dbReference type="Gene3D" id="3.40.190.10">
    <property type="entry name" value="Periplasmic binding protein-like II"/>
    <property type="match status" value="2"/>
</dbReference>
<organism evidence="3 4">
    <name type="scientific">Jiangella asiatica</name>
    <dbReference type="NCBI Taxonomy" id="2530372"/>
    <lineage>
        <taxon>Bacteria</taxon>
        <taxon>Bacillati</taxon>
        <taxon>Actinomycetota</taxon>
        <taxon>Actinomycetes</taxon>
        <taxon>Jiangellales</taxon>
        <taxon>Jiangellaceae</taxon>
        <taxon>Jiangella</taxon>
    </lineage>
</organism>
<protein>
    <submittedName>
        <fullName evidence="3">Extracellular solute-binding protein</fullName>
    </submittedName>
</protein>
<evidence type="ECO:0000313" key="3">
    <source>
        <dbReference type="EMBL" id="TDE00695.1"/>
    </source>
</evidence>
<dbReference type="PANTHER" id="PTHR30006:SF2">
    <property type="entry name" value="ABC TRANSPORTER SUBSTRATE-BINDING PROTEIN"/>
    <property type="match status" value="1"/>
</dbReference>
<name>A0A4R5CSE2_9ACTN</name>